<name>A0A968GD53_9SPIO</name>
<dbReference type="EMBL" id="JAATLK010000002">
    <property type="protein sequence ID" value="NIZ47645.1"/>
    <property type="molecule type" value="Genomic_DNA"/>
</dbReference>
<comment type="caution">
    <text evidence="1">The sequence shown here is derived from an EMBL/GenBank/DDBJ whole genome shotgun (WGS) entry which is preliminary data.</text>
</comment>
<dbReference type="Proteomes" id="UP000752013">
    <property type="component" value="Unassembled WGS sequence"/>
</dbReference>
<organism evidence="1 2">
    <name type="scientific">Entomospira nematocerorum</name>
    <dbReference type="NCBI Taxonomy" id="2719987"/>
    <lineage>
        <taxon>Bacteria</taxon>
        <taxon>Pseudomonadati</taxon>
        <taxon>Spirochaetota</taxon>
        <taxon>Spirochaetia</taxon>
        <taxon>Spirochaetales</taxon>
        <taxon>Spirochaetaceae</taxon>
        <taxon>Entomospira</taxon>
    </lineage>
</organism>
<dbReference type="RefSeq" id="WP_167704281.1">
    <property type="nucleotide sequence ID" value="NZ_CP118169.1"/>
</dbReference>
<evidence type="ECO:0000313" key="2">
    <source>
        <dbReference type="Proteomes" id="UP000752013"/>
    </source>
</evidence>
<gene>
    <name evidence="1" type="ORF">HCT46_06945</name>
</gene>
<sequence length="276" mass="33346">MQTFLVLALPQQLMQDSHRSIDDIWQWILKLQNEPMGNFPLNSSGIDRSWLMQWTEHMHMWLEESSLWHVAFLHHRHDQHQIELSSESMYTVWLHYAHQGATLDRYLRSLGYHDPLLQRWQEERYFHFLHSQQEVLLQDIWQVRLEQWYRLWLHYPELLQYIPFQDYCLSYYASGAISLIQDGMQLEKFPSPWVAQEMMVLTLSFVLPRVSHLSSYFASYALSLLLQEYHGQDTSTAWPTLLRSMQFMQQQHILPLWQDPCFTSLLQRLEVMQPLH</sequence>
<keyword evidence="2" id="KW-1185">Reference proteome</keyword>
<reference evidence="1" key="1">
    <citation type="submission" date="2020-03" db="EMBL/GenBank/DDBJ databases">
        <title>Spirochaetal bacteria isolated from arthropods constitute a novel genus Entomospira genus novum within the order Spirochaetales.</title>
        <authorList>
            <person name="Grana-Miraglia L."/>
            <person name="Sikutova S."/>
            <person name="Fingerle V."/>
            <person name="Sing A."/>
            <person name="Castillo-Ramirez S."/>
            <person name="Margos G."/>
            <person name="Rudolf I."/>
        </authorList>
    </citation>
    <scope>NUCLEOTIDE SEQUENCE</scope>
    <source>
        <strain evidence="1">BR208</strain>
    </source>
</reference>
<proteinExistence type="predicted"/>
<accession>A0A968GD53</accession>
<evidence type="ECO:0000313" key="1">
    <source>
        <dbReference type="EMBL" id="NIZ47645.1"/>
    </source>
</evidence>
<dbReference type="AlphaFoldDB" id="A0A968GD53"/>
<protein>
    <submittedName>
        <fullName evidence="1">Uncharacterized protein</fullName>
    </submittedName>
</protein>